<proteinExistence type="predicted"/>
<protein>
    <submittedName>
        <fullName evidence="1">Uncharacterized protein</fullName>
    </submittedName>
</protein>
<organism evidence="1 2">
    <name type="scientific">Paraburkholderia rhynchosiae</name>
    <dbReference type="NCBI Taxonomy" id="487049"/>
    <lineage>
        <taxon>Bacteria</taxon>
        <taxon>Pseudomonadati</taxon>
        <taxon>Pseudomonadota</taxon>
        <taxon>Betaproteobacteria</taxon>
        <taxon>Burkholderiales</taxon>
        <taxon>Burkholderiaceae</taxon>
        <taxon>Paraburkholderia</taxon>
    </lineage>
</organism>
<dbReference type="AlphaFoldDB" id="A0A6J5AGA7"/>
<gene>
    <name evidence="1" type="ORF">LMG27174_01984</name>
</gene>
<evidence type="ECO:0000313" key="2">
    <source>
        <dbReference type="Proteomes" id="UP000494205"/>
    </source>
</evidence>
<reference evidence="1 2" key="1">
    <citation type="submission" date="2020-04" db="EMBL/GenBank/DDBJ databases">
        <authorList>
            <person name="De Canck E."/>
        </authorList>
    </citation>
    <scope>NUCLEOTIDE SEQUENCE [LARGE SCALE GENOMIC DNA]</scope>
    <source>
        <strain evidence="1 2">LMG 27174</strain>
    </source>
</reference>
<sequence length="112" mass="12163">MKTAAAHNFGIVIVYTTLREQRGHLARISLQWHAVFESCEGNRIPHDVENSDAWWLHFIAHKPASTNPACVMRSVRFASASMPHFTALASVPPATVVTEGPQPGPALAANHG</sequence>
<dbReference type="Proteomes" id="UP000494205">
    <property type="component" value="Unassembled WGS sequence"/>
</dbReference>
<accession>A0A6J5AGA7</accession>
<dbReference type="RefSeq" id="WP_244201298.1">
    <property type="nucleotide sequence ID" value="NZ_CADIJZ010000006.1"/>
</dbReference>
<name>A0A6J5AGA7_9BURK</name>
<dbReference type="EMBL" id="CADIJZ010000006">
    <property type="protein sequence ID" value="CAB3667852.1"/>
    <property type="molecule type" value="Genomic_DNA"/>
</dbReference>
<evidence type="ECO:0000313" key="1">
    <source>
        <dbReference type="EMBL" id="CAB3667852.1"/>
    </source>
</evidence>